<feature type="region of interest" description="Disordered" evidence="1">
    <location>
        <begin position="133"/>
        <end position="157"/>
    </location>
</feature>
<evidence type="ECO:0000313" key="3">
    <source>
        <dbReference type="Proteomes" id="UP000184267"/>
    </source>
</evidence>
<evidence type="ECO:0000313" key="2">
    <source>
        <dbReference type="EMBL" id="OJT14098.1"/>
    </source>
</evidence>
<protein>
    <submittedName>
        <fullName evidence="2">Uncharacterized protein</fullName>
    </submittedName>
</protein>
<dbReference type="AlphaFoldDB" id="A0A1M2W2K9"/>
<gene>
    <name evidence="2" type="ORF">TRAPUB_9350</name>
</gene>
<evidence type="ECO:0000256" key="1">
    <source>
        <dbReference type="SAM" id="MobiDB-lite"/>
    </source>
</evidence>
<sequence>MEDNSLSEDCVARVMQVIMAEFAGSGNTLQFVVESPKLRTNGQMRRPDWMIECNGVPIILGECKALGEKPARNTQDQVAKNITLSSYPQYSIQVLMAFRKYPRTKKIFVVGTTHHTMTVLQFKRPKVLDLQTSDVVESKPEQSLADAAKSKAGPNASKMVAGMATGEAELGSDDAAQKSKSSSILKPPPIGPYNAAIEQIKEALADKTLTLLSPTFLMFNEPYYKKTKISGKIICEPTPRCLWLLAHMVSTTVKKIDKGLQESWLKVLKRHDGDKMKLVDGQKKFNYSRNDTLKDIKLMLKEFIKENQWESAAKKISNGGDKAYPGRIPADVLKGMAIRVLPARAAKNKHLQLPHS</sequence>
<dbReference type="Proteomes" id="UP000184267">
    <property type="component" value="Unassembled WGS sequence"/>
</dbReference>
<accession>A0A1M2W2K9</accession>
<keyword evidence="3" id="KW-1185">Reference proteome</keyword>
<name>A0A1M2W2K9_TRAPU</name>
<reference evidence="2 3" key="1">
    <citation type="submission" date="2016-10" db="EMBL/GenBank/DDBJ databases">
        <title>Genome sequence of the basidiomycete white-rot fungus Trametes pubescens.</title>
        <authorList>
            <person name="Makela M.R."/>
            <person name="Granchi Z."/>
            <person name="Peng M."/>
            <person name="De Vries R.P."/>
            <person name="Grigoriev I."/>
            <person name="Riley R."/>
            <person name="Hilden K."/>
        </authorList>
    </citation>
    <scope>NUCLEOTIDE SEQUENCE [LARGE SCALE GENOMIC DNA]</scope>
    <source>
        <strain evidence="2 3">FBCC735</strain>
    </source>
</reference>
<comment type="caution">
    <text evidence="2">The sequence shown here is derived from an EMBL/GenBank/DDBJ whole genome shotgun (WGS) entry which is preliminary data.</text>
</comment>
<dbReference type="EMBL" id="MNAD01000323">
    <property type="protein sequence ID" value="OJT14098.1"/>
    <property type="molecule type" value="Genomic_DNA"/>
</dbReference>
<organism evidence="2 3">
    <name type="scientific">Trametes pubescens</name>
    <name type="common">White-rot fungus</name>
    <dbReference type="NCBI Taxonomy" id="154538"/>
    <lineage>
        <taxon>Eukaryota</taxon>
        <taxon>Fungi</taxon>
        <taxon>Dikarya</taxon>
        <taxon>Basidiomycota</taxon>
        <taxon>Agaricomycotina</taxon>
        <taxon>Agaricomycetes</taxon>
        <taxon>Polyporales</taxon>
        <taxon>Polyporaceae</taxon>
        <taxon>Trametes</taxon>
    </lineage>
</organism>
<proteinExistence type="predicted"/>